<dbReference type="EMBL" id="AUNB01000040">
    <property type="protein sequence ID" value="KEO57486.1"/>
    <property type="molecule type" value="Genomic_DNA"/>
</dbReference>
<dbReference type="AlphaFoldDB" id="A0A074JIP1"/>
<gene>
    <name evidence="3" type="ORF">DT23_05285</name>
</gene>
<accession>A0A074JIP1</accession>
<evidence type="ECO:0000313" key="4">
    <source>
        <dbReference type="Proteomes" id="UP000027471"/>
    </source>
</evidence>
<evidence type="ECO:0000256" key="2">
    <source>
        <dbReference type="SAM" id="SignalP"/>
    </source>
</evidence>
<evidence type="ECO:0000256" key="1">
    <source>
        <dbReference type="SAM" id="MobiDB-lite"/>
    </source>
</evidence>
<feature type="region of interest" description="Disordered" evidence="1">
    <location>
        <begin position="140"/>
        <end position="171"/>
    </location>
</feature>
<reference evidence="3 4" key="1">
    <citation type="journal article" date="2015" name="Antonie Van Leeuwenhoek">
        <title>Thioclava indica sp. nov., isolated from surface seawater of the Indian Ocean.</title>
        <authorList>
            <person name="Liu Y."/>
            <person name="Lai Q."/>
            <person name="Du J."/>
            <person name="Xu H."/>
            <person name="Jiang L."/>
            <person name="Shao Z."/>
        </authorList>
    </citation>
    <scope>NUCLEOTIDE SEQUENCE [LARGE SCALE GENOMIC DNA]</scope>
    <source>
        <strain evidence="3 4">DT23-4</strain>
    </source>
</reference>
<comment type="caution">
    <text evidence="3">The sequence shown here is derived from an EMBL/GenBank/DDBJ whole genome shotgun (WGS) entry which is preliminary data.</text>
</comment>
<feature type="signal peptide" evidence="2">
    <location>
        <begin position="1"/>
        <end position="21"/>
    </location>
</feature>
<feature type="chain" id="PRO_5001694915" description="Porin domain-containing protein" evidence="2">
    <location>
        <begin position="22"/>
        <end position="171"/>
    </location>
</feature>
<evidence type="ECO:0008006" key="5">
    <source>
        <dbReference type="Google" id="ProtNLM"/>
    </source>
</evidence>
<proteinExistence type="predicted"/>
<dbReference type="eggNOG" id="ENOG5033JE5">
    <property type="taxonomic scope" value="Bacteria"/>
</dbReference>
<dbReference type="RefSeq" id="WP_038131689.1">
    <property type="nucleotide sequence ID" value="NZ_AUNB01000040.1"/>
</dbReference>
<dbReference type="Proteomes" id="UP000027471">
    <property type="component" value="Unassembled WGS sequence"/>
</dbReference>
<keyword evidence="4" id="KW-1185">Reference proteome</keyword>
<sequence>MMMRKLTIAAALACMASGALADDTKGFVGLNYVFGARSSGFEGVLGAMRYDIDADGDTNGAKLSLHLGFGQGPVTGKIKLTGLTGNDDVMGELGMGYGSQGFFGTGGLWGQHWNVGGDLYFNGDWSGYVGLHSLELDRPASVSPVITEPDGEETGGDDSPNGSFGDDEGPV</sequence>
<name>A0A074JIP1_9RHOB</name>
<dbReference type="STRING" id="1353528.DT23_05285"/>
<keyword evidence="2" id="KW-0732">Signal</keyword>
<protein>
    <recommendedName>
        <fullName evidence="5">Porin domain-containing protein</fullName>
    </recommendedName>
</protein>
<organism evidence="3 4">
    <name type="scientific">Thioclava indica</name>
    <dbReference type="NCBI Taxonomy" id="1353528"/>
    <lineage>
        <taxon>Bacteria</taxon>
        <taxon>Pseudomonadati</taxon>
        <taxon>Pseudomonadota</taxon>
        <taxon>Alphaproteobacteria</taxon>
        <taxon>Rhodobacterales</taxon>
        <taxon>Paracoccaceae</taxon>
        <taxon>Thioclava</taxon>
    </lineage>
</organism>
<evidence type="ECO:0000313" key="3">
    <source>
        <dbReference type="EMBL" id="KEO57486.1"/>
    </source>
</evidence>
<dbReference type="OrthoDB" id="7864664at2"/>